<dbReference type="Proteomes" id="UP000558192">
    <property type="component" value="Unassembled WGS sequence"/>
</dbReference>
<evidence type="ECO:0000256" key="2">
    <source>
        <dbReference type="SAM" id="Phobius"/>
    </source>
</evidence>
<organism evidence="3 4">
    <name type="scientific">Sphingomonas kaistensis</name>
    <dbReference type="NCBI Taxonomy" id="298708"/>
    <lineage>
        <taxon>Bacteria</taxon>
        <taxon>Pseudomonadati</taxon>
        <taxon>Pseudomonadota</taxon>
        <taxon>Alphaproteobacteria</taxon>
        <taxon>Sphingomonadales</taxon>
        <taxon>Sphingomonadaceae</taxon>
        <taxon>Sphingomonas</taxon>
    </lineage>
</organism>
<dbReference type="RefSeq" id="WP_168067285.1">
    <property type="nucleotide sequence ID" value="NZ_JAATJC010000001.1"/>
</dbReference>
<feature type="region of interest" description="Disordered" evidence="1">
    <location>
        <begin position="138"/>
        <end position="172"/>
    </location>
</feature>
<dbReference type="AlphaFoldDB" id="A0A7X5Y3G3"/>
<gene>
    <name evidence="3" type="ORF">GGQ97_000260</name>
</gene>
<feature type="transmembrane region" description="Helical" evidence="2">
    <location>
        <begin position="28"/>
        <end position="48"/>
    </location>
</feature>
<keyword evidence="2" id="KW-0472">Membrane</keyword>
<feature type="compositionally biased region" description="Pro residues" evidence="1">
    <location>
        <begin position="104"/>
        <end position="122"/>
    </location>
</feature>
<dbReference type="EMBL" id="JAATJC010000001">
    <property type="protein sequence ID" value="NJC04467.1"/>
    <property type="molecule type" value="Genomic_DNA"/>
</dbReference>
<comment type="caution">
    <text evidence="3">The sequence shown here is derived from an EMBL/GenBank/DDBJ whole genome shotgun (WGS) entry which is preliminary data.</text>
</comment>
<feature type="compositionally biased region" description="Low complexity" evidence="1">
    <location>
        <begin position="93"/>
        <end position="103"/>
    </location>
</feature>
<keyword evidence="2" id="KW-1133">Transmembrane helix</keyword>
<evidence type="ECO:0000313" key="4">
    <source>
        <dbReference type="Proteomes" id="UP000558192"/>
    </source>
</evidence>
<feature type="region of interest" description="Disordered" evidence="1">
    <location>
        <begin position="79"/>
        <end position="125"/>
    </location>
</feature>
<accession>A0A7X5Y3G3</accession>
<sequence length="275" mass="29429">MGVAFPSPAIDADPPVRTKRTKSRRQRLAGLLAALALEALVVLALLTLGSGRFAEMAKEGQPLKTFDLAAPSPEPVVEAVKTPETKKVETKAEPQPTVETAPAAPAPDVPSVQPPTPAPAQPSPLVQLSRDDLASADLRSLPSAPKPARTYGPAAPSSAADTPLASGTGPNGERLYAAAWQRGEPTEQEMRGYLQTAQPGWALIACRTVPDFKVDDCVALGESPGSQMARAVLAAAWQFRIRPPRVGGRYQVGEWVEIHYRYGTTRRNSWEKDRD</sequence>
<feature type="compositionally biased region" description="Basic and acidic residues" evidence="1">
    <location>
        <begin position="81"/>
        <end position="92"/>
    </location>
</feature>
<evidence type="ECO:0000313" key="3">
    <source>
        <dbReference type="EMBL" id="NJC04467.1"/>
    </source>
</evidence>
<feature type="region of interest" description="Disordered" evidence="1">
    <location>
        <begin position="1"/>
        <end position="23"/>
    </location>
</feature>
<keyword evidence="2" id="KW-0812">Transmembrane</keyword>
<evidence type="ECO:0000256" key="1">
    <source>
        <dbReference type="SAM" id="MobiDB-lite"/>
    </source>
</evidence>
<proteinExistence type="predicted"/>
<keyword evidence="4" id="KW-1185">Reference proteome</keyword>
<reference evidence="3 4" key="1">
    <citation type="submission" date="2020-03" db="EMBL/GenBank/DDBJ databases">
        <title>Genomic Encyclopedia of Type Strains, Phase IV (KMG-IV): sequencing the most valuable type-strain genomes for metagenomic binning, comparative biology and taxonomic classification.</title>
        <authorList>
            <person name="Goeker M."/>
        </authorList>
    </citation>
    <scope>NUCLEOTIDE SEQUENCE [LARGE SCALE GENOMIC DNA]</scope>
    <source>
        <strain evidence="3 4">DSM 16846</strain>
    </source>
</reference>
<name>A0A7X5Y3G3_9SPHN</name>
<protein>
    <submittedName>
        <fullName evidence="3">Protein TonB</fullName>
    </submittedName>
</protein>